<protein>
    <recommendedName>
        <fullName evidence="3">RecA-family ATPase</fullName>
    </recommendedName>
</protein>
<sequence length="417" mass="45647">MRSEAGDAALRGIVDGAETFSASGGNQKAEDRAGTGGIQGSFPAMPSDESAGERVELRPIDLAAWHGRKIPHRQWLVRDWIPMGYASSMYGDGGAGKTQLAQMLQTSCAIGRPWIGLETCQCPSVGLYAEDDEHELVRRQDGINRAAGIAFSDISKQISIIPRIGEDNFLMVFDRRGRGELTPVWHALLAEAKRIKARLVIIDTAADTFGGDEIRRSEVRQFIALSLGRLAREINGAVLLLAHPSLSGLKSGEGTGASTAWNNSVRARLYLTRPEAEEGAQIDRDLRILSRKKANYAGIGDEISLRWQDGVFRIAGRPTGDFVEVIDQRNRERDVEDIFLTCLREVQASGRYASDSTASRDKYAPKLFRRLKAAHGCSVKDLTSAMDRLLDTGRIRVEGVLHANRNHVAAIVEVVSA</sequence>
<gene>
    <name evidence="2" type="ORF">DF3PB_2820006</name>
</gene>
<proteinExistence type="predicted"/>
<evidence type="ECO:0008006" key="3">
    <source>
        <dbReference type="Google" id="ProtNLM"/>
    </source>
</evidence>
<dbReference type="InterPro" id="IPR027417">
    <property type="entry name" value="P-loop_NTPase"/>
</dbReference>
<feature type="region of interest" description="Disordered" evidence="1">
    <location>
        <begin position="19"/>
        <end position="51"/>
    </location>
</feature>
<dbReference type="AlphaFoldDB" id="A0A380TFL2"/>
<dbReference type="Pfam" id="PF13481">
    <property type="entry name" value="AAA_25"/>
    <property type="match status" value="1"/>
</dbReference>
<evidence type="ECO:0000313" key="2">
    <source>
        <dbReference type="EMBL" id="SUS06444.1"/>
    </source>
</evidence>
<dbReference type="Gene3D" id="3.40.50.300">
    <property type="entry name" value="P-loop containing nucleotide triphosphate hydrolases"/>
    <property type="match status" value="1"/>
</dbReference>
<organism evidence="2">
    <name type="scientific">metagenome</name>
    <dbReference type="NCBI Taxonomy" id="256318"/>
    <lineage>
        <taxon>unclassified sequences</taxon>
        <taxon>metagenomes</taxon>
    </lineage>
</organism>
<name>A0A380TFL2_9ZZZZ</name>
<accession>A0A380TFL2</accession>
<evidence type="ECO:0000256" key="1">
    <source>
        <dbReference type="SAM" id="MobiDB-lite"/>
    </source>
</evidence>
<dbReference type="EMBL" id="UIDG01000204">
    <property type="protein sequence ID" value="SUS06444.1"/>
    <property type="molecule type" value="Genomic_DNA"/>
</dbReference>
<dbReference type="SUPFAM" id="SSF52540">
    <property type="entry name" value="P-loop containing nucleoside triphosphate hydrolases"/>
    <property type="match status" value="1"/>
</dbReference>
<reference evidence="2" key="1">
    <citation type="submission" date="2018-07" db="EMBL/GenBank/DDBJ databases">
        <authorList>
            <person name="Quirk P.G."/>
            <person name="Krulwich T.A."/>
        </authorList>
    </citation>
    <scope>NUCLEOTIDE SEQUENCE</scope>
</reference>